<name>A0A3R7E754_9BURK</name>
<dbReference type="Proteomes" id="UP000283709">
    <property type="component" value="Unassembled WGS sequence"/>
</dbReference>
<evidence type="ECO:0000313" key="2">
    <source>
        <dbReference type="EMBL" id="RKF45502.1"/>
    </source>
</evidence>
<dbReference type="OrthoDB" id="9112743at2"/>
<gene>
    <name evidence="2" type="ORF">BCY88_26290</name>
</gene>
<organism evidence="2 3">
    <name type="scientific">Paraburkholderia fungorum</name>
    <dbReference type="NCBI Taxonomy" id="134537"/>
    <lineage>
        <taxon>Bacteria</taxon>
        <taxon>Pseudomonadati</taxon>
        <taxon>Pseudomonadota</taxon>
        <taxon>Betaproteobacteria</taxon>
        <taxon>Burkholderiales</taxon>
        <taxon>Burkholderiaceae</taxon>
        <taxon>Paraburkholderia</taxon>
    </lineage>
</organism>
<feature type="compositionally biased region" description="Polar residues" evidence="1">
    <location>
        <begin position="1"/>
        <end position="13"/>
    </location>
</feature>
<reference evidence="2 3" key="1">
    <citation type="submission" date="2016-07" db="EMBL/GenBank/DDBJ databases">
        <title>Genome analysis of Burkholderia fungorum ES3-20.</title>
        <authorList>
            <person name="Xu D."/>
            <person name="Yao R."/>
            <person name="Zheng S."/>
        </authorList>
    </citation>
    <scope>NUCLEOTIDE SEQUENCE [LARGE SCALE GENOMIC DNA]</scope>
    <source>
        <strain evidence="2 3">ES3-20</strain>
    </source>
</reference>
<feature type="region of interest" description="Disordered" evidence="1">
    <location>
        <begin position="1"/>
        <end position="65"/>
    </location>
</feature>
<comment type="caution">
    <text evidence="2">The sequence shown here is derived from an EMBL/GenBank/DDBJ whole genome shotgun (WGS) entry which is preliminary data.</text>
</comment>
<feature type="compositionally biased region" description="Polar residues" evidence="1">
    <location>
        <begin position="25"/>
        <end position="44"/>
    </location>
</feature>
<protein>
    <submittedName>
        <fullName evidence="2">Uncharacterized protein</fullName>
    </submittedName>
</protein>
<sequence>MTVHSHLSSTRFSSLAPMPAAEKPATSNTAAVTPQAPESVSEAQPPSALPSLPSGLVGHHVNTTA</sequence>
<feature type="compositionally biased region" description="Low complexity" evidence="1">
    <location>
        <begin position="45"/>
        <end position="56"/>
    </location>
</feature>
<dbReference type="AlphaFoldDB" id="A0A3R7E754"/>
<accession>A0A3R7E754</accession>
<evidence type="ECO:0000256" key="1">
    <source>
        <dbReference type="SAM" id="MobiDB-lite"/>
    </source>
</evidence>
<evidence type="ECO:0000313" key="3">
    <source>
        <dbReference type="Proteomes" id="UP000283709"/>
    </source>
</evidence>
<dbReference type="EMBL" id="MCAS01000015">
    <property type="protein sequence ID" value="RKF45502.1"/>
    <property type="molecule type" value="Genomic_DNA"/>
</dbReference>
<dbReference type="RefSeq" id="WP_120345309.1">
    <property type="nucleotide sequence ID" value="NZ_MCAS01000015.1"/>
</dbReference>
<proteinExistence type="predicted"/>